<sequence>MSLKDMRWENNFKLDIPKFHGGISTDSLLDWLVDVEEILEFQSVSEDQLVSLVVKKFRGQAASWWQQVKTTRKRAGKNPIKSWAKLKQKLCAHFLPRNYDHTMYYRLKNLKQGARFVDDFTDNCQFQDNDFVGESVRDRYEQLYQSEDKDGDFLDVYNEDDGLIGDGYDEHDDITCEDLIRDPMAYVADPKFDVIVAEDDDIRDFDGDDADRDAYDNQIQDVNNTSFVVPKFDGSVEDVKTIDFVSNICDPFYDGRDENFVEVTMKEGACKDFIESHGVDYIKFSSQEQAQVFNNLEEKDENTHIDKRNHGVSIYPGNCHRQIKREPPDRGQSNVSLLRGVKDPNNEIYVDLSFYIYCEEDTSFVVYEGHDKRVIVAKVIKITKPLVILHNCALPREDLHVSYKTTQKDEQIYVCFLKSVCMNWYLGNDNLILPSPCDVYANDVSAINHIDFFFTIGALDTIERSMVNLCVENNIFMMLLSRECMLGKSYSGYNNVGEEEQLSSVLRCYVECVTSFDKIVKAMAASQEKVLLSCHQSHARDNSLRSEELMVLRRIWNWFCDNSCQERINSQTRQLHLVLLNRHTVKSFFDDVLIFGAIQVVSHSKNHQLIDIFHRDNLFVDRRKNMIEIKWDAIMSSVVSCAGFSLEFLNAQHSTWFFPVFGRLVSPSPVFMTCVLVGNQNYIFLWPLWVQKLRVFLLHLFTPVLTLLYPSILFLCGAALWRNGDMRITPLGLSYKITTCFRWEDYVLNHTKIDIDELFEDDTKSKNGHILLLVGSFGVRLIIDGVSETLISLRQNFVAVTSAPAWVIIVFLFPDCSSVLIATTISSSVELHGEVFKQAGAVRIPVWAPNDISTIFLCWNNVACASRKLLTSGKLRIVLNCFSTWDHSLLCKEIKDAVNSVLLFFHKICSLNGLSSSILSERSPRLLIPFWYLLLKLHKISLDMKSACNAQTKITHKAFMNILSCLAQLRLTLTSTYKASHVRRRDLVFEPGDLLWIMFSKDWLLPRDEYRQASTSSTKLIPHGASGISHGDVWNLSLKDTIIPLHLTYATVGLKEKTYEAMSISMEKEDLLVIRVQGSLEATIVLTKDLYEEISNKLPISDSGSNLSDPERPDAAYLHIIDHQFIDFV</sequence>
<dbReference type="AlphaFoldDB" id="A0A8T2C0U1"/>
<dbReference type="InterPro" id="IPR005162">
    <property type="entry name" value="Retrotrans_gag_dom"/>
</dbReference>
<keyword evidence="1" id="KW-0472">Membrane</keyword>
<dbReference type="Proteomes" id="UP000694251">
    <property type="component" value="Chromosome 7"/>
</dbReference>
<dbReference type="PANTHER" id="PTHR35046">
    <property type="entry name" value="ZINC KNUCKLE (CCHC-TYPE) FAMILY PROTEIN"/>
    <property type="match status" value="1"/>
</dbReference>
<organism evidence="3 4">
    <name type="scientific">Arabidopsis suecica</name>
    <name type="common">Swedish thale-cress</name>
    <name type="synonym">Cardaminopsis suecica</name>
    <dbReference type="NCBI Taxonomy" id="45249"/>
    <lineage>
        <taxon>Eukaryota</taxon>
        <taxon>Viridiplantae</taxon>
        <taxon>Streptophyta</taxon>
        <taxon>Embryophyta</taxon>
        <taxon>Tracheophyta</taxon>
        <taxon>Spermatophyta</taxon>
        <taxon>Magnoliopsida</taxon>
        <taxon>eudicotyledons</taxon>
        <taxon>Gunneridae</taxon>
        <taxon>Pentapetalae</taxon>
        <taxon>rosids</taxon>
        <taxon>malvids</taxon>
        <taxon>Brassicales</taxon>
        <taxon>Brassicaceae</taxon>
        <taxon>Camelineae</taxon>
        <taxon>Arabidopsis</taxon>
    </lineage>
</organism>
<name>A0A8T2C0U1_ARASU</name>
<reference evidence="3 4" key="1">
    <citation type="submission" date="2020-12" db="EMBL/GenBank/DDBJ databases">
        <title>Concerted genomic and epigenomic changes stabilize Arabidopsis allopolyploids.</title>
        <authorList>
            <person name="Chen Z."/>
        </authorList>
    </citation>
    <scope>NUCLEOTIDE SEQUENCE [LARGE SCALE GENOMIC DNA]</scope>
    <source>
        <strain evidence="3">As9502</strain>
        <tissue evidence="3">Leaf</tissue>
    </source>
</reference>
<dbReference type="EMBL" id="JAEFBJ010000007">
    <property type="protein sequence ID" value="KAG7590754.1"/>
    <property type="molecule type" value="Genomic_DNA"/>
</dbReference>
<evidence type="ECO:0000256" key="1">
    <source>
        <dbReference type="SAM" id="Phobius"/>
    </source>
</evidence>
<protein>
    <submittedName>
        <fullName evidence="3">Retrotransposon gag domain</fullName>
    </submittedName>
</protein>
<keyword evidence="4" id="KW-1185">Reference proteome</keyword>
<evidence type="ECO:0000259" key="2">
    <source>
        <dbReference type="Pfam" id="PF03732"/>
    </source>
</evidence>
<accession>A0A8T2C0U1</accession>
<gene>
    <name evidence="3" type="ORF">ISN44_As07g028730</name>
</gene>
<evidence type="ECO:0000313" key="4">
    <source>
        <dbReference type="Proteomes" id="UP000694251"/>
    </source>
</evidence>
<proteinExistence type="predicted"/>
<comment type="caution">
    <text evidence="3">The sequence shown here is derived from an EMBL/GenBank/DDBJ whole genome shotgun (WGS) entry which is preliminary data.</text>
</comment>
<keyword evidence="1" id="KW-1133">Transmembrane helix</keyword>
<evidence type="ECO:0000313" key="3">
    <source>
        <dbReference type="EMBL" id="KAG7590754.1"/>
    </source>
</evidence>
<dbReference type="PANTHER" id="PTHR35046:SF18">
    <property type="entry name" value="RNA-DIRECTED DNA POLYMERASE"/>
    <property type="match status" value="1"/>
</dbReference>
<dbReference type="OrthoDB" id="425619at2759"/>
<feature type="domain" description="Retrotransposon gag" evidence="2">
    <location>
        <begin position="52"/>
        <end position="122"/>
    </location>
</feature>
<feature type="transmembrane region" description="Helical" evidence="1">
    <location>
        <begin position="669"/>
        <end position="689"/>
    </location>
</feature>
<dbReference type="Pfam" id="PF03732">
    <property type="entry name" value="Retrotrans_gag"/>
    <property type="match status" value="1"/>
</dbReference>
<keyword evidence="1" id="KW-0812">Transmembrane</keyword>
<feature type="transmembrane region" description="Helical" evidence="1">
    <location>
        <begin position="696"/>
        <end position="721"/>
    </location>
</feature>